<accession>J3LHK6</accession>
<evidence type="ECO:0000313" key="2">
    <source>
        <dbReference type="EnsemblPlants" id="OB02G41230.1"/>
    </source>
</evidence>
<reference evidence="2" key="1">
    <citation type="submission" date="2013-04" db="UniProtKB">
        <authorList>
            <consortium name="EnsemblPlants"/>
        </authorList>
    </citation>
    <scope>IDENTIFICATION</scope>
</reference>
<dbReference type="PANTHER" id="PTHR33306">
    <property type="entry name" value="EXPRESSED PROTEIN-RELATED-RELATED"/>
    <property type="match status" value="1"/>
</dbReference>
<feature type="transmembrane region" description="Helical" evidence="1">
    <location>
        <begin position="22"/>
        <end position="46"/>
    </location>
</feature>
<dbReference type="Proteomes" id="UP000006038">
    <property type="component" value="Unassembled WGS sequence"/>
</dbReference>
<proteinExistence type="predicted"/>
<keyword evidence="1" id="KW-1133">Transmembrane helix</keyword>
<sequence length="53" mass="6133">MAPLVGEHGGWYDQRRDGSSPWGVALALALVLLLISYQSCFQDWWFPLVNRRR</sequence>
<dbReference type="EnsemblPlants" id="OB02G41230.1">
    <property type="protein sequence ID" value="OB02G41230.1"/>
    <property type="gene ID" value="OB02G41230"/>
</dbReference>
<keyword evidence="1" id="KW-0812">Transmembrane</keyword>
<dbReference type="HOGENOM" id="CLU_3071898_0_0_1"/>
<dbReference type="PANTHER" id="PTHR33306:SF18">
    <property type="entry name" value="OS02G0775300 PROTEIN"/>
    <property type="match status" value="1"/>
</dbReference>
<keyword evidence="1" id="KW-0472">Membrane</keyword>
<name>J3LHK6_ORYBR</name>
<organism evidence="2">
    <name type="scientific">Oryza brachyantha</name>
    <name type="common">malo sina</name>
    <dbReference type="NCBI Taxonomy" id="4533"/>
    <lineage>
        <taxon>Eukaryota</taxon>
        <taxon>Viridiplantae</taxon>
        <taxon>Streptophyta</taxon>
        <taxon>Embryophyta</taxon>
        <taxon>Tracheophyta</taxon>
        <taxon>Spermatophyta</taxon>
        <taxon>Magnoliopsida</taxon>
        <taxon>Liliopsida</taxon>
        <taxon>Poales</taxon>
        <taxon>Poaceae</taxon>
        <taxon>BOP clade</taxon>
        <taxon>Oryzoideae</taxon>
        <taxon>Oryzeae</taxon>
        <taxon>Oryzinae</taxon>
        <taxon>Oryza</taxon>
    </lineage>
</organism>
<evidence type="ECO:0000313" key="3">
    <source>
        <dbReference type="Proteomes" id="UP000006038"/>
    </source>
</evidence>
<protein>
    <submittedName>
        <fullName evidence="2">Uncharacterized protein</fullName>
    </submittedName>
</protein>
<keyword evidence="3" id="KW-1185">Reference proteome</keyword>
<evidence type="ECO:0000256" key="1">
    <source>
        <dbReference type="SAM" id="Phobius"/>
    </source>
</evidence>
<dbReference type="Gramene" id="OB02G41230.1">
    <property type="protein sequence ID" value="OB02G41230.1"/>
    <property type="gene ID" value="OB02G41230"/>
</dbReference>
<dbReference type="AlphaFoldDB" id="J3LHK6"/>